<dbReference type="Proteomes" id="UP000198882">
    <property type="component" value="Unassembled WGS sequence"/>
</dbReference>
<reference evidence="3" key="1">
    <citation type="submission" date="2016-10" db="EMBL/GenBank/DDBJ databases">
        <authorList>
            <person name="Varghese N."/>
            <person name="Submissions S."/>
        </authorList>
    </citation>
    <scope>NUCLEOTIDE SEQUENCE [LARGE SCALE GENOMIC DNA]</scope>
    <source>
        <strain evidence="3">B4,CECT 8067,JCM 17497</strain>
    </source>
</reference>
<feature type="region of interest" description="Disordered" evidence="1">
    <location>
        <begin position="56"/>
        <end position="83"/>
    </location>
</feature>
<keyword evidence="3" id="KW-1185">Reference proteome</keyword>
<dbReference type="AlphaFoldDB" id="A0A1G9E1K1"/>
<dbReference type="PROSITE" id="PS51257">
    <property type="entry name" value="PROKAR_LIPOPROTEIN"/>
    <property type="match status" value="1"/>
</dbReference>
<evidence type="ECO:0000313" key="3">
    <source>
        <dbReference type="Proteomes" id="UP000198882"/>
    </source>
</evidence>
<accession>A0A1G9E1K1</accession>
<protein>
    <submittedName>
        <fullName evidence="2">Uncharacterized protein</fullName>
    </submittedName>
</protein>
<proteinExistence type="predicted"/>
<sequence>MNRRTLLQSAGVAAAVGLAGCVDGVREHFGLQGIIPIEIHNEGDTARNLRLQARERNGGRESYEQSYSVGPGETVGPPHLDETEQSFRAAIVENEEEATVRAVSVTPDTSLVVIRISEDNLVVEVQRSEGEDEIADGTEDADDTDDENDEENGDDSDENETDSDD</sequence>
<feature type="region of interest" description="Disordered" evidence="1">
    <location>
        <begin position="121"/>
        <end position="165"/>
    </location>
</feature>
<feature type="compositionally biased region" description="Acidic residues" evidence="1">
    <location>
        <begin position="130"/>
        <end position="165"/>
    </location>
</feature>
<evidence type="ECO:0000256" key="1">
    <source>
        <dbReference type="SAM" id="MobiDB-lite"/>
    </source>
</evidence>
<gene>
    <name evidence="2" type="ORF">SAMN04515672_3718</name>
</gene>
<evidence type="ECO:0000313" key="2">
    <source>
        <dbReference type="EMBL" id="SDK69958.1"/>
    </source>
</evidence>
<organism evidence="2 3">
    <name type="scientific">Natronorubrum texcoconense</name>
    <dbReference type="NCBI Taxonomy" id="1095776"/>
    <lineage>
        <taxon>Archaea</taxon>
        <taxon>Methanobacteriati</taxon>
        <taxon>Methanobacteriota</taxon>
        <taxon>Stenosarchaea group</taxon>
        <taxon>Halobacteria</taxon>
        <taxon>Halobacteriales</taxon>
        <taxon>Natrialbaceae</taxon>
        <taxon>Natronorubrum</taxon>
    </lineage>
</organism>
<dbReference type="EMBL" id="FNFE01000006">
    <property type="protein sequence ID" value="SDK69958.1"/>
    <property type="molecule type" value="Genomic_DNA"/>
</dbReference>
<name>A0A1G9E1K1_9EURY</name>
<dbReference type="RefSeq" id="WP_245724263.1">
    <property type="nucleotide sequence ID" value="NZ_FNFE01000006.1"/>
</dbReference>